<dbReference type="InterPro" id="IPR000801">
    <property type="entry name" value="Esterase-like"/>
</dbReference>
<dbReference type="Proteomes" id="UP000467249">
    <property type="component" value="Chromosome"/>
</dbReference>
<evidence type="ECO:0000256" key="5">
    <source>
        <dbReference type="SAM" id="SignalP"/>
    </source>
</evidence>
<dbReference type="PANTHER" id="PTHR48098:SF1">
    <property type="entry name" value="DIACYLGLYCEROL ACYLTRANSFERASE_MYCOLYLTRANSFERASE AG85A"/>
    <property type="match status" value="1"/>
</dbReference>
<evidence type="ECO:0000256" key="4">
    <source>
        <dbReference type="SAM" id="Phobius"/>
    </source>
</evidence>
<feature type="signal peptide" evidence="5">
    <location>
        <begin position="1"/>
        <end position="25"/>
    </location>
</feature>
<comment type="subcellular location">
    <subcellularLocation>
        <location evidence="1">Secreted</location>
    </subcellularLocation>
</comment>
<dbReference type="RefSeq" id="WP_163803803.1">
    <property type="nucleotide sequence ID" value="NZ_AP022620.1"/>
</dbReference>
<sequence length="866" mass="91677">MTRVRVLLAIVVAVLVAGCGGSATRQQQQEASANETLVHQETVSGDLPADAAGVRRITYLSRSGIDDSTTHVTGSVYLPRTPAPPGGYHVVAYGPATAGSGPGCARPQPDTIERLLKAGYVVTVPDYQGLGDPAAGTRLYHPALDSTTAGYNLIDAMRAAKDLVPETSPVWVAIGDVQGGQAAWALNELADNYGFQSLRGTVSLSPLADLSGLADAAADGTLTPEQQRLYISYLAALAAEYQGEFHLDDYRRGAVTQHWDLLLGCQPGDDAARTAVLAQITPEDLRPSTPEALATLRNYLRKTSLPQGPAQQPMLVSYGEQDPLTPAAWTERAVSRACGLGDRITVRPQPSPALDPEVLDWIAARLAERQVPDDCAAFLAAHPLPPAETVTVPQPSAPAAAPPTGAPSDVGPAAASGGVSLIDGWLPVALQALTAAALIAATGWRSRRWRLRWLPVGAAVGVALIGAVWWFVDSQGLGSVYPWGMWVWIGLTGLAAAVLVLGWPGSPWWRRALAVASVPLCAISAAAVLNASLGYLPTVQTAWQRATGQLPPQWIDQTKLVAMQRQGVRPTRGTVVSISTPDDVSGFAHRNELVYLPPAWFRSNPPPELPVVMMLGAELSSPSDWLQSGHALSILDDFALQHRGVTPVVVFPDTSGSFTNDTECVNGPRGNAADHLIKEFVPFVISNFGVSAQPANWGVAGWSSGGTCALTLSVSHPDMFSTFVDLDGQLGPNAGKRQQTIARLFGGDEQAWAAFDPRTVVRGRGYYYDMAAWIGVSDDVPTVHRPAGSGSRDIDHPDWDNYSEDHRKTANQLCELLSAHGIECSVVGYRGGHDFPSAANGFRDALPWLAGRIGTPGVPSTPLPGA</sequence>
<keyword evidence="2" id="KW-0964">Secreted</keyword>
<dbReference type="KEGG" id="many:MANY_16590"/>
<feature type="transmembrane region" description="Helical" evidence="4">
    <location>
        <begin position="513"/>
        <end position="536"/>
    </location>
</feature>
<dbReference type="GO" id="GO:0005576">
    <property type="term" value="C:extracellular region"/>
    <property type="evidence" value="ECO:0007669"/>
    <property type="project" value="UniProtKB-SubCell"/>
</dbReference>
<name>A0A6N4W8E1_9MYCO</name>
<evidence type="ECO:0000313" key="6">
    <source>
        <dbReference type="EMBL" id="BBZ76322.1"/>
    </source>
</evidence>
<feature type="transmembrane region" description="Helical" evidence="4">
    <location>
        <begin position="483"/>
        <end position="501"/>
    </location>
</feature>
<keyword evidence="4" id="KW-0812">Transmembrane</keyword>
<feature type="transmembrane region" description="Helical" evidence="4">
    <location>
        <begin position="424"/>
        <end position="444"/>
    </location>
</feature>
<evidence type="ECO:0000313" key="7">
    <source>
        <dbReference type="Proteomes" id="UP000467249"/>
    </source>
</evidence>
<keyword evidence="4" id="KW-1133">Transmembrane helix</keyword>
<keyword evidence="4" id="KW-0472">Membrane</keyword>
<feature type="region of interest" description="Disordered" evidence="3">
    <location>
        <begin position="389"/>
        <end position="412"/>
    </location>
</feature>
<evidence type="ECO:0000256" key="3">
    <source>
        <dbReference type="SAM" id="MobiDB-lite"/>
    </source>
</evidence>
<evidence type="ECO:0000256" key="1">
    <source>
        <dbReference type="ARBA" id="ARBA00004613"/>
    </source>
</evidence>
<dbReference type="GO" id="GO:0016747">
    <property type="term" value="F:acyltransferase activity, transferring groups other than amino-acyl groups"/>
    <property type="evidence" value="ECO:0007669"/>
    <property type="project" value="TreeGrafter"/>
</dbReference>
<dbReference type="SUPFAM" id="SSF53474">
    <property type="entry name" value="alpha/beta-Hydrolases"/>
    <property type="match status" value="2"/>
</dbReference>
<dbReference type="InterPro" id="IPR050583">
    <property type="entry name" value="Mycobacterial_A85_antigen"/>
</dbReference>
<dbReference type="InterPro" id="IPR029058">
    <property type="entry name" value="AB_hydrolase_fold"/>
</dbReference>
<dbReference type="Gene3D" id="3.40.50.1820">
    <property type="entry name" value="alpha/beta hydrolase"/>
    <property type="match status" value="3"/>
</dbReference>
<proteinExistence type="predicted"/>
<evidence type="ECO:0008006" key="8">
    <source>
        <dbReference type="Google" id="ProtNLM"/>
    </source>
</evidence>
<gene>
    <name evidence="6" type="ORF">MANY_16590</name>
</gene>
<dbReference type="PROSITE" id="PS51257">
    <property type="entry name" value="PROKAR_LIPOPROTEIN"/>
    <property type="match status" value="1"/>
</dbReference>
<dbReference type="EMBL" id="AP022620">
    <property type="protein sequence ID" value="BBZ76322.1"/>
    <property type="molecule type" value="Genomic_DNA"/>
</dbReference>
<dbReference type="Pfam" id="PF00756">
    <property type="entry name" value="Esterase"/>
    <property type="match status" value="1"/>
</dbReference>
<dbReference type="PANTHER" id="PTHR48098">
    <property type="entry name" value="ENTEROCHELIN ESTERASE-RELATED"/>
    <property type="match status" value="1"/>
</dbReference>
<keyword evidence="5" id="KW-0732">Signal</keyword>
<feature type="transmembrane region" description="Helical" evidence="4">
    <location>
        <begin position="451"/>
        <end position="471"/>
    </location>
</feature>
<organism evidence="6 7">
    <name type="scientific">Mycolicibacterium anyangense</name>
    <dbReference type="NCBI Taxonomy" id="1431246"/>
    <lineage>
        <taxon>Bacteria</taxon>
        <taxon>Bacillati</taxon>
        <taxon>Actinomycetota</taxon>
        <taxon>Actinomycetes</taxon>
        <taxon>Mycobacteriales</taxon>
        <taxon>Mycobacteriaceae</taxon>
        <taxon>Mycolicibacterium</taxon>
    </lineage>
</organism>
<reference evidence="6 7" key="1">
    <citation type="journal article" date="2019" name="Emerg. Microbes Infect.">
        <title>Comprehensive subspecies identification of 175 nontuberculous mycobacteria species based on 7547 genomic profiles.</title>
        <authorList>
            <person name="Matsumoto Y."/>
            <person name="Kinjo T."/>
            <person name="Motooka D."/>
            <person name="Nabeya D."/>
            <person name="Jung N."/>
            <person name="Uechi K."/>
            <person name="Horii T."/>
            <person name="Iida T."/>
            <person name="Fujita J."/>
            <person name="Nakamura S."/>
        </authorList>
    </citation>
    <scope>NUCLEOTIDE SEQUENCE [LARGE SCALE GENOMIC DNA]</scope>
    <source>
        <strain evidence="6 7">JCM 30275</strain>
    </source>
</reference>
<dbReference type="CDD" id="cd07177">
    <property type="entry name" value="terB_like"/>
    <property type="match status" value="1"/>
</dbReference>
<accession>A0A6N4W8E1</accession>
<dbReference type="AlphaFoldDB" id="A0A6N4W8E1"/>
<feature type="chain" id="PRO_5038755557" description="Esterase" evidence="5">
    <location>
        <begin position="26"/>
        <end position="866"/>
    </location>
</feature>
<protein>
    <recommendedName>
        <fullName evidence="8">Esterase</fullName>
    </recommendedName>
</protein>
<keyword evidence="7" id="KW-1185">Reference proteome</keyword>
<evidence type="ECO:0000256" key="2">
    <source>
        <dbReference type="ARBA" id="ARBA00022525"/>
    </source>
</evidence>